<sequence length="87" mass="9561">MSVPAALTLPTPVAEPSGRRLRGTVLWFDAAKGFGFISIDDQPQRRLFVEYSAIDVPGYRTLSGQQPVTFTIERNARETRAAAVRPA</sequence>
<evidence type="ECO:0000259" key="1">
    <source>
        <dbReference type="PROSITE" id="PS51857"/>
    </source>
</evidence>
<dbReference type="PROSITE" id="PS51857">
    <property type="entry name" value="CSD_2"/>
    <property type="match status" value="1"/>
</dbReference>
<dbReference type="KEGG" id="nyu:D7D52_12590"/>
<dbReference type="PRINTS" id="PR00050">
    <property type="entry name" value="COLDSHOCK"/>
</dbReference>
<dbReference type="EMBL" id="CP032568">
    <property type="protein sequence ID" value="AYF74564.1"/>
    <property type="molecule type" value="Genomic_DNA"/>
</dbReference>
<protein>
    <submittedName>
        <fullName evidence="2">Cold shock domain-containing protein</fullName>
    </submittedName>
</protein>
<name>A0A386ZBV0_9NOCA</name>
<organism evidence="2 3">
    <name type="scientific">Nocardia yunnanensis</name>
    <dbReference type="NCBI Taxonomy" id="2382165"/>
    <lineage>
        <taxon>Bacteria</taxon>
        <taxon>Bacillati</taxon>
        <taxon>Actinomycetota</taxon>
        <taxon>Actinomycetes</taxon>
        <taxon>Mycobacteriales</taxon>
        <taxon>Nocardiaceae</taxon>
        <taxon>Nocardia</taxon>
    </lineage>
</organism>
<keyword evidence="3" id="KW-1185">Reference proteome</keyword>
<dbReference type="CDD" id="cd04458">
    <property type="entry name" value="CSP_CDS"/>
    <property type="match status" value="1"/>
</dbReference>
<dbReference type="RefSeq" id="WP_120736483.1">
    <property type="nucleotide sequence ID" value="NZ_CP032568.1"/>
</dbReference>
<dbReference type="GO" id="GO:0003676">
    <property type="term" value="F:nucleic acid binding"/>
    <property type="evidence" value="ECO:0007669"/>
    <property type="project" value="InterPro"/>
</dbReference>
<dbReference type="OrthoDB" id="4551220at2"/>
<evidence type="ECO:0000313" key="2">
    <source>
        <dbReference type="EMBL" id="AYF74564.1"/>
    </source>
</evidence>
<dbReference type="SMART" id="SM00357">
    <property type="entry name" value="CSP"/>
    <property type="match status" value="1"/>
</dbReference>
<dbReference type="InterPro" id="IPR012340">
    <property type="entry name" value="NA-bd_OB-fold"/>
</dbReference>
<reference evidence="2 3" key="1">
    <citation type="submission" date="2018-09" db="EMBL/GenBank/DDBJ databases">
        <title>Nocardia yunnanensis sp. nov., an actinomycete isolated from a soil sample.</title>
        <authorList>
            <person name="Zhang J."/>
        </authorList>
    </citation>
    <scope>NUCLEOTIDE SEQUENCE [LARGE SCALE GENOMIC DNA]</scope>
    <source>
        <strain evidence="2 3">CFHS0054</strain>
    </source>
</reference>
<dbReference type="SUPFAM" id="SSF50249">
    <property type="entry name" value="Nucleic acid-binding proteins"/>
    <property type="match status" value="1"/>
</dbReference>
<feature type="domain" description="CSD" evidence="1">
    <location>
        <begin position="20"/>
        <end position="86"/>
    </location>
</feature>
<dbReference type="InterPro" id="IPR011129">
    <property type="entry name" value="CSD"/>
</dbReference>
<dbReference type="PANTHER" id="PTHR46565">
    <property type="entry name" value="COLD SHOCK DOMAIN PROTEIN 2"/>
    <property type="match status" value="1"/>
</dbReference>
<dbReference type="Proteomes" id="UP000267164">
    <property type="component" value="Chromosome"/>
</dbReference>
<gene>
    <name evidence="2" type="ORF">D7D52_12590</name>
</gene>
<dbReference type="InterPro" id="IPR002059">
    <property type="entry name" value="CSP_DNA-bd"/>
</dbReference>
<dbReference type="AlphaFoldDB" id="A0A386ZBV0"/>
<dbReference type="Pfam" id="PF00313">
    <property type="entry name" value="CSD"/>
    <property type="match status" value="1"/>
</dbReference>
<evidence type="ECO:0000313" key="3">
    <source>
        <dbReference type="Proteomes" id="UP000267164"/>
    </source>
</evidence>
<proteinExistence type="predicted"/>
<dbReference type="PANTHER" id="PTHR46565:SF20">
    <property type="entry name" value="COLD SHOCK DOMAIN-CONTAINING PROTEIN 4"/>
    <property type="match status" value="1"/>
</dbReference>
<accession>A0A386ZBV0</accession>
<dbReference type="Gene3D" id="2.40.50.140">
    <property type="entry name" value="Nucleic acid-binding proteins"/>
    <property type="match status" value="1"/>
</dbReference>